<evidence type="ECO:0000313" key="2">
    <source>
        <dbReference type="EMBL" id="MFC7613312.1"/>
    </source>
</evidence>
<dbReference type="InterPro" id="IPR000182">
    <property type="entry name" value="GNAT_dom"/>
</dbReference>
<dbReference type="PROSITE" id="PS51186">
    <property type="entry name" value="GNAT"/>
    <property type="match status" value="1"/>
</dbReference>
<feature type="domain" description="N-acetyltransferase" evidence="1">
    <location>
        <begin position="3"/>
        <end position="163"/>
    </location>
</feature>
<name>A0ABW2THU4_9PSEU</name>
<evidence type="ECO:0000259" key="1">
    <source>
        <dbReference type="PROSITE" id="PS51186"/>
    </source>
</evidence>
<keyword evidence="2" id="KW-0808">Transferase</keyword>
<comment type="caution">
    <text evidence="2">The sequence shown here is derived from an EMBL/GenBank/DDBJ whole genome shotgun (WGS) entry which is preliminary data.</text>
</comment>
<dbReference type="Pfam" id="PF13302">
    <property type="entry name" value="Acetyltransf_3"/>
    <property type="match status" value="1"/>
</dbReference>
<dbReference type="Gene3D" id="3.40.630.30">
    <property type="match status" value="1"/>
</dbReference>
<organism evidence="2 3">
    <name type="scientific">Actinokineospora soli</name>
    <dbReference type="NCBI Taxonomy" id="1048753"/>
    <lineage>
        <taxon>Bacteria</taxon>
        <taxon>Bacillati</taxon>
        <taxon>Actinomycetota</taxon>
        <taxon>Actinomycetes</taxon>
        <taxon>Pseudonocardiales</taxon>
        <taxon>Pseudonocardiaceae</taxon>
        <taxon>Actinokineospora</taxon>
    </lineage>
</organism>
<dbReference type="InterPro" id="IPR016181">
    <property type="entry name" value="Acyl_CoA_acyltransferase"/>
</dbReference>
<dbReference type="EMBL" id="JBHTEY010000004">
    <property type="protein sequence ID" value="MFC7613312.1"/>
    <property type="molecule type" value="Genomic_DNA"/>
</dbReference>
<evidence type="ECO:0000313" key="3">
    <source>
        <dbReference type="Proteomes" id="UP001596512"/>
    </source>
</evidence>
<keyword evidence="2" id="KW-0012">Acyltransferase</keyword>
<protein>
    <submittedName>
        <fullName evidence="2">Spermidine N1-acetyltransferase</fullName>
        <ecNumber evidence="2">2.3.1.57</ecNumber>
    </submittedName>
</protein>
<dbReference type="CDD" id="cd04301">
    <property type="entry name" value="NAT_SF"/>
    <property type="match status" value="1"/>
</dbReference>
<sequence length="171" mass="20006">MGVALRPLEREDLGFVHRLYNDRNVMSYWFEEPFDSLTELRDLYDHHVHDTRERRFVIEHGVEAVGVVELVEIDHIHRNAEFQIIVSPDHQGRGHATAATDLALDYAFAVLNLHKVYLIVDVENRGAIRIYERAGFRVEGELREEFFANGRYRDALRMSVLQAEYLERRAG</sequence>
<gene>
    <name evidence="2" type="primary">speG</name>
    <name evidence="2" type="ORF">ACFQV2_06495</name>
</gene>
<proteinExistence type="predicted"/>
<dbReference type="SUPFAM" id="SSF55729">
    <property type="entry name" value="Acyl-CoA N-acyltransferases (Nat)"/>
    <property type="match status" value="1"/>
</dbReference>
<dbReference type="EC" id="2.3.1.57" evidence="2"/>
<dbReference type="Proteomes" id="UP001596512">
    <property type="component" value="Unassembled WGS sequence"/>
</dbReference>
<dbReference type="GO" id="GO:0004145">
    <property type="term" value="F:diamine N-acetyltransferase activity"/>
    <property type="evidence" value="ECO:0007669"/>
    <property type="project" value="UniProtKB-EC"/>
</dbReference>
<dbReference type="PANTHER" id="PTHR43415">
    <property type="entry name" value="SPERMIDINE N(1)-ACETYLTRANSFERASE"/>
    <property type="match status" value="1"/>
</dbReference>
<dbReference type="PANTHER" id="PTHR43415:SF6">
    <property type="entry name" value="SPERMIDINE N(1)-ACETYLTRANSFERASE"/>
    <property type="match status" value="1"/>
</dbReference>
<dbReference type="NCBIfam" id="NF011709">
    <property type="entry name" value="PRK15130.1"/>
    <property type="match status" value="1"/>
</dbReference>
<reference evidence="3" key="1">
    <citation type="journal article" date="2019" name="Int. J. Syst. Evol. Microbiol.">
        <title>The Global Catalogue of Microorganisms (GCM) 10K type strain sequencing project: providing services to taxonomists for standard genome sequencing and annotation.</title>
        <authorList>
            <consortium name="The Broad Institute Genomics Platform"/>
            <consortium name="The Broad Institute Genome Sequencing Center for Infectious Disease"/>
            <person name="Wu L."/>
            <person name="Ma J."/>
        </authorList>
    </citation>
    <scope>NUCLEOTIDE SEQUENCE [LARGE SCALE GENOMIC DNA]</scope>
    <source>
        <strain evidence="3">JCM 17695</strain>
    </source>
</reference>
<keyword evidence="3" id="KW-1185">Reference proteome</keyword>
<accession>A0ABW2THU4</accession>